<dbReference type="GO" id="GO:0005096">
    <property type="term" value="F:GTPase activator activity"/>
    <property type="evidence" value="ECO:0007669"/>
    <property type="project" value="UniProtKB-KW"/>
</dbReference>
<feature type="compositionally biased region" description="Pro residues" evidence="4">
    <location>
        <begin position="55"/>
        <end position="68"/>
    </location>
</feature>
<dbReference type="SUPFAM" id="SSF47923">
    <property type="entry name" value="Ypt/Rab-GAP domain of gyp1p"/>
    <property type="match status" value="2"/>
</dbReference>
<reference evidence="6 7" key="1">
    <citation type="submission" date="2015-05" db="EMBL/GenBank/DDBJ databases">
        <title>Distinctive expansion of gene families associated with plant cell wall degradation and secondary metabolism in the genomes of grapevine trunk pathogens.</title>
        <authorList>
            <person name="Lawrence D.P."/>
            <person name="Travadon R."/>
            <person name="Rolshausen P.E."/>
            <person name="Baumgartner K."/>
        </authorList>
    </citation>
    <scope>NUCLEOTIDE SEQUENCE [LARGE SCALE GENOMIC DNA]</scope>
    <source>
        <strain evidence="6">DA912</strain>
    </source>
</reference>
<dbReference type="InterPro" id="IPR035969">
    <property type="entry name" value="Rab-GAP_TBC_sf"/>
</dbReference>
<dbReference type="Gene3D" id="1.10.472.80">
    <property type="entry name" value="Ypt/Rab-GAP domain of gyp1p, domain 3"/>
    <property type="match status" value="1"/>
</dbReference>
<evidence type="ECO:0000256" key="2">
    <source>
        <dbReference type="ARBA" id="ARBA00072091"/>
    </source>
</evidence>
<feature type="region of interest" description="Disordered" evidence="4">
    <location>
        <begin position="980"/>
        <end position="1026"/>
    </location>
</feature>
<proteinExistence type="predicted"/>
<feature type="compositionally biased region" description="Gly residues" evidence="4">
    <location>
        <begin position="154"/>
        <end position="163"/>
    </location>
</feature>
<gene>
    <name evidence="6" type="ORF">UCDDA912_g00456</name>
</gene>
<dbReference type="Pfam" id="PF14475">
    <property type="entry name" value="Mso1_Sec1_bdg"/>
    <property type="match status" value="1"/>
</dbReference>
<dbReference type="OrthoDB" id="10264062at2759"/>
<comment type="caution">
    <text evidence="6">The sequence shown here is derived from an EMBL/GenBank/DDBJ whole genome shotgun (WGS) entry which is preliminary data.</text>
</comment>
<feature type="compositionally biased region" description="Gly residues" evidence="4">
    <location>
        <begin position="215"/>
        <end position="238"/>
    </location>
</feature>
<evidence type="ECO:0000313" key="6">
    <source>
        <dbReference type="EMBL" id="KKY39567.1"/>
    </source>
</evidence>
<feature type="compositionally biased region" description="Polar residues" evidence="4">
    <location>
        <begin position="142"/>
        <end position="151"/>
    </location>
</feature>
<organism evidence="6 7">
    <name type="scientific">Diaporthe ampelina</name>
    <dbReference type="NCBI Taxonomy" id="1214573"/>
    <lineage>
        <taxon>Eukaryota</taxon>
        <taxon>Fungi</taxon>
        <taxon>Dikarya</taxon>
        <taxon>Ascomycota</taxon>
        <taxon>Pezizomycotina</taxon>
        <taxon>Sordariomycetes</taxon>
        <taxon>Sordariomycetidae</taxon>
        <taxon>Diaporthales</taxon>
        <taxon>Diaporthaceae</taxon>
        <taxon>Diaporthe</taxon>
    </lineage>
</organism>
<dbReference type="PROSITE" id="PS50086">
    <property type="entry name" value="TBC_RABGAP"/>
    <property type="match status" value="1"/>
</dbReference>
<evidence type="ECO:0000259" key="5">
    <source>
        <dbReference type="PROSITE" id="PS50086"/>
    </source>
</evidence>
<protein>
    <recommendedName>
        <fullName evidence="2">GTPase-activating protein GYP7</fullName>
    </recommendedName>
    <alternativeName>
        <fullName evidence="3">GAP for YPT7</fullName>
    </alternativeName>
</protein>
<accession>A0A0G2FZL5</accession>
<feature type="region of interest" description="Disordered" evidence="4">
    <location>
        <begin position="50"/>
        <end position="241"/>
    </location>
</feature>
<dbReference type="PANTHER" id="PTHR22957">
    <property type="entry name" value="TBC1 DOMAIN FAMILY MEMBER GTPASE-ACTIVATING PROTEIN"/>
    <property type="match status" value="1"/>
</dbReference>
<feature type="region of interest" description="Disordered" evidence="4">
    <location>
        <begin position="473"/>
        <end position="527"/>
    </location>
</feature>
<dbReference type="InterPro" id="IPR000195">
    <property type="entry name" value="Rab-GAP-TBC_dom"/>
</dbReference>
<dbReference type="PANTHER" id="PTHR22957:SF502">
    <property type="entry name" value="SMALL G PROTEIN SIGNALING MODULATOR 2-RELATED"/>
    <property type="match status" value="1"/>
</dbReference>
<feature type="compositionally biased region" description="Polar residues" evidence="4">
    <location>
        <begin position="982"/>
        <end position="1004"/>
    </location>
</feature>
<dbReference type="Pfam" id="PF00566">
    <property type="entry name" value="RabGAP-TBC"/>
    <property type="match status" value="1"/>
</dbReference>
<dbReference type="SMART" id="SM00164">
    <property type="entry name" value="TBC"/>
    <property type="match status" value="1"/>
</dbReference>
<evidence type="ECO:0000256" key="1">
    <source>
        <dbReference type="ARBA" id="ARBA00022468"/>
    </source>
</evidence>
<evidence type="ECO:0000256" key="4">
    <source>
        <dbReference type="SAM" id="MobiDB-lite"/>
    </source>
</evidence>
<name>A0A0G2FZL5_9PEZI</name>
<dbReference type="AlphaFoldDB" id="A0A0G2FZL5"/>
<dbReference type="FunFam" id="1.10.472.80:FF:000005">
    <property type="entry name" value="TBC1 domain family member 15"/>
    <property type="match status" value="1"/>
</dbReference>
<dbReference type="GO" id="GO:0005737">
    <property type="term" value="C:cytoplasm"/>
    <property type="evidence" value="ECO:0007669"/>
    <property type="project" value="UniProtKB-ARBA"/>
</dbReference>
<evidence type="ECO:0000256" key="3">
    <source>
        <dbReference type="ARBA" id="ARBA00082648"/>
    </source>
</evidence>
<keyword evidence="7" id="KW-1185">Reference proteome</keyword>
<feature type="compositionally biased region" description="Gly residues" evidence="4">
    <location>
        <begin position="506"/>
        <end position="519"/>
    </location>
</feature>
<dbReference type="EMBL" id="LCUC01000016">
    <property type="protein sequence ID" value="KKY39567.1"/>
    <property type="molecule type" value="Genomic_DNA"/>
</dbReference>
<dbReference type="STRING" id="1214573.A0A0G2FZL5"/>
<feature type="domain" description="Rab-GAP TBC" evidence="5">
    <location>
        <begin position="679"/>
        <end position="892"/>
    </location>
</feature>
<dbReference type="InterPro" id="IPR028095">
    <property type="entry name" value="Mso1_N_dom"/>
</dbReference>
<reference evidence="6 7" key="2">
    <citation type="submission" date="2015-05" db="EMBL/GenBank/DDBJ databases">
        <authorList>
            <person name="Morales-Cruz A."/>
            <person name="Amrine K.C."/>
            <person name="Cantu D."/>
        </authorList>
    </citation>
    <scope>NUCLEOTIDE SEQUENCE [LARGE SCALE GENOMIC DNA]</scope>
    <source>
        <strain evidence="6">DA912</strain>
    </source>
</reference>
<feature type="region of interest" description="Disordered" evidence="4">
    <location>
        <begin position="1040"/>
        <end position="1059"/>
    </location>
</feature>
<keyword evidence="1" id="KW-0343">GTPase activation</keyword>
<dbReference type="Gene3D" id="1.10.8.270">
    <property type="entry name" value="putative rabgap domain of human tbc1 domain family member 14 like domains"/>
    <property type="match status" value="1"/>
</dbReference>
<sequence length="1059" mass="117004">MASWYSNILTNTTSRITNLQRQVFASEADGDTEDDTHVCRVLRQYYNENGRPLPNWLPPDPKAPPPAPIIQQNSGPAASRYGAPQQGGQGNAGGLSSLWDNNRGAGRGAGAAGSRNPFARNAATPDPSGREAVQARPLPSQRAGSVQSNSVDMGAGGGGGGGASSAQDRLRQRLYGGGARTTSPSSSTGPFAPPPAQQGGGGMPSRSRGGSAANVGGGDYDPYGPGGQFDSGSGGGGNRHYHKQALQLEPGRLAFRLQHFAPPYDRGGAVAGSLHQASVYIHPTPSSKDNIPGFVALLQQKSGPGARPSSADSRNPQTIASSDLLLAWLPESQLGEAASTYVKVDLSDGDSPPKQSYLVPPPPTVTTHRGSIGHYSFAIPVSAIYSLLVRPPSLGWWFGSVIINSRAGDSFPALFFHDSECESTILQKKKHMKDKFDPFGESGQMFWGGDEVLRWLRRYVKIERSEAEPNIYLVEPSTEDSEGFGGKPTASTPSSIGRRDSSRGVTVGGAAGAKPGSGAGSSRDAQMDPFTKFVKETGWNIMEKFSKVTTFTRNAANDVLDNPRVPPQVRSLLRNPEVKTLQDEFDSARIYLARWAMGIAEQSERDRRQRIWTAQDVMEMEDTDVGEFELLEGTSSFSLEERRRPVTSKEWATFFDERTGRLSVTVDEVKERVFHGGLDPEDGVRKEAWLFLLGVHDWHSTEVERKAQLASLRDAYVKLKGSWWERLVDLGGQGEEGEWWREQRARIGENIPHPDPESPFAEVGTNVHMEQMKDLLLTYNEYNKELGYVQGMSDLLAPIYAVIQDDAIAFWAFQHFMERMERNFLRDQSGMRTQLTTLDQLVHFMDPKLWEHLEKADSTNFFFFFRMLLVWYKREFPWMDILRLWEAQWTDYKTSSFHLFVALAILEKHRDVILTHLQHFDEVLKYVNELSGSIDLESTLIRAEALFRKFQRLIEAIDKKPNFPAPRFNFNTAAPSLLSAAKDNSNNRPSTPSGSSDSTQQQEANKGKQPEPKSPGGRQKVITPELRKLLSREVMVLPRKEVAQKGDGILSKPAGAHVR</sequence>
<dbReference type="Proteomes" id="UP000034680">
    <property type="component" value="Unassembled WGS sequence"/>
</dbReference>
<evidence type="ECO:0000313" key="7">
    <source>
        <dbReference type="Proteomes" id="UP000034680"/>
    </source>
</evidence>